<dbReference type="Pfam" id="PF13966">
    <property type="entry name" value="zf-RVT"/>
    <property type="match status" value="1"/>
</dbReference>
<gene>
    <name evidence="2" type="ORF">KSP39_PZI024146</name>
</gene>
<organism evidence="2 3">
    <name type="scientific">Platanthera zijinensis</name>
    <dbReference type="NCBI Taxonomy" id="2320716"/>
    <lineage>
        <taxon>Eukaryota</taxon>
        <taxon>Viridiplantae</taxon>
        <taxon>Streptophyta</taxon>
        <taxon>Embryophyta</taxon>
        <taxon>Tracheophyta</taxon>
        <taxon>Spermatophyta</taxon>
        <taxon>Magnoliopsida</taxon>
        <taxon>Liliopsida</taxon>
        <taxon>Asparagales</taxon>
        <taxon>Orchidaceae</taxon>
        <taxon>Orchidoideae</taxon>
        <taxon>Orchideae</taxon>
        <taxon>Orchidinae</taxon>
        <taxon>Platanthera</taxon>
    </lineage>
</organism>
<evidence type="ECO:0000313" key="3">
    <source>
        <dbReference type="Proteomes" id="UP001418222"/>
    </source>
</evidence>
<evidence type="ECO:0000313" key="2">
    <source>
        <dbReference type="EMBL" id="KAK8914594.1"/>
    </source>
</evidence>
<dbReference type="AlphaFoldDB" id="A0AAP0AU94"/>
<evidence type="ECO:0000259" key="1">
    <source>
        <dbReference type="Pfam" id="PF13966"/>
    </source>
</evidence>
<sequence>MHPLKLPDWYEQRSHRRFLPSQFFGPSLVDTIMQIPTYPAVVRDRLELNFQYSGKTIASMAYAACFPSPSADFSWLSRLGLRPRERLFWWRLAQDAIPTRYLLLRRGLTDSGVCPWGCPSPENRDHTMRGCSNVAAISRELHRWGIDMPAVQDWASFPALVSSTRKLNLGPLRVFCHVVYQHWRARNTKVHGREFGTPLILAATIMENINCSTDFPSTRYWGTNRPDRPSPSIFWCPPPPDWIKINVDGAVFPNNCAGIGVVVRNHRGAVQLAAGSGFPH</sequence>
<dbReference type="InterPro" id="IPR026960">
    <property type="entry name" value="RVT-Znf"/>
</dbReference>
<reference evidence="2 3" key="1">
    <citation type="journal article" date="2022" name="Nat. Plants">
        <title>Genomes of leafy and leafless Platanthera orchids illuminate the evolution of mycoheterotrophy.</title>
        <authorList>
            <person name="Li M.H."/>
            <person name="Liu K.W."/>
            <person name="Li Z."/>
            <person name="Lu H.C."/>
            <person name="Ye Q.L."/>
            <person name="Zhang D."/>
            <person name="Wang J.Y."/>
            <person name="Li Y.F."/>
            <person name="Zhong Z.M."/>
            <person name="Liu X."/>
            <person name="Yu X."/>
            <person name="Liu D.K."/>
            <person name="Tu X.D."/>
            <person name="Liu B."/>
            <person name="Hao Y."/>
            <person name="Liao X.Y."/>
            <person name="Jiang Y.T."/>
            <person name="Sun W.H."/>
            <person name="Chen J."/>
            <person name="Chen Y.Q."/>
            <person name="Ai Y."/>
            <person name="Zhai J.W."/>
            <person name="Wu S.S."/>
            <person name="Zhou Z."/>
            <person name="Hsiao Y.Y."/>
            <person name="Wu W.L."/>
            <person name="Chen Y.Y."/>
            <person name="Lin Y.F."/>
            <person name="Hsu J.L."/>
            <person name="Li C.Y."/>
            <person name="Wang Z.W."/>
            <person name="Zhao X."/>
            <person name="Zhong W.Y."/>
            <person name="Ma X.K."/>
            <person name="Ma L."/>
            <person name="Huang J."/>
            <person name="Chen G.Z."/>
            <person name="Huang M.Z."/>
            <person name="Huang L."/>
            <person name="Peng D.H."/>
            <person name="Luo Y.B."/>
            <person name="Zou S.Q."/>
            <person name="Chen S.P."/>
            <person name="Lan S."/>
            <person name="Tsai W.C."/>
            <person name="Van de Peer Y."/>
            <person name="Liu Z.J."/>
        </authorList>
    </citation>
    <scope>NUCLEOTIDE SEQUENCE [LARGE SCALE GENOMIC DNA]</scope>
    <source>
        <strain evidence="2">Lor287</strain>
    </source>
</reference>
<proteinExistence type="predicted"/>
<accession>A0AAP0AU94</accession>
<keyword evidence="3" id="KW-1185">Reference proteome</keyword>
<dbReference type="EMBL" id="JBBWWQ010000021">
    <property type="protein sequence ID" value="KAK8914594.1"/>
    <property type="molecule type" value="Genomic_DNA"/>
</dbReference>
<comment type="caution">
    <text evidence="2">The sequence shown here is derived from an EMBL/GenBank/DDBJ whole genome shotgun (WGS) entry which is preliminary data.</text>
</comment>
<dbReference type="Proteomes" id="UP001418222">
    <property type="component" value="Unassembled WGS sequence"/>
</dbReference>
<protein>
    <recommendedName>
        <fullName evidence="1">Reverse transcriptase zinc-binding domain-containing protein</fullName>
    </recommendedName>
</protein>
<name>A0AAP0AU94_9ASPA</name>
<feature type="domain" description="Reverse transcriptase zinc-binding" evidence="1">
    <location>
        <begin position="71"/>
        <end position="134"/>
    </location>
</feature>